<keyword evidence="1" id="KW-0614">Plasmid</keyword>
<accession>A0A7G6T584</accession>
<dbReference type="GO" id="GO:0004721">
    <property type="term" value="F:phosphoprotein phosphatase activity"/>
    <property type="evidence" value="ECO:0007669"/>
    <property type="project" value="InterPro"/>
</dbReference>
<organism evidence="1 2">
    <name type="scientific">Mesorhizobium huakuii</name>
    <dbReference type="NCBI Taxonomy" id="28104"/>
    <lineage>
        <taxon>Bacteria</taxon>
        <taxon>Pseudomonadati</taxon>
        <taxon>Pseudomonadota</taxon>
        <taxon>Alphaproteobacteria</taxon>
        <taxon>Hyphomicrobiales</taxon>
        <taxon>Phyllobacteriaceae</taxon>
        <taxon>Mesorhizobium</taxon>
    </lineage>
</organism>
<dbReference type="EMBL" id="CP050298">
    <property type="protein sequence ID" value="QND61916.1"/>
    <property type="molecule type" value="Genomic_DNA"/>
</dbReference>
<dbReference type="InterPro" id="IPR026893">
    <property type="entry name" value="Tyr/Ser_Pase_IphP-type"/>
</dbReference>
<proteinExistence type="predicted"/>
<dbReference type="InterPro" id="IPR029021">
    <property type="entry name" value="Prot-tyrosine_phosphatase-like"/>
</dbReference>
<reference evidence="1" key="1">
    <citation type="journal article" date="2020" name="Mol. Plant Microbe Interact.">
        <title>Complete genome sequences of four natural Pseudomonas isolates that catabolize a wide range of aromatic compounds relevant to lignin valorization.</title>
        <authorList>
            <person name="Hatmaker E.A."/>
            <person name="Presle G."/>
            <person name="Cannon O."/>
            <person name="Guss A.M."/>
            <person name="Elkins J.G."/>
        </authorList>
    </citation>
    <scope>NUCLEOTIDE SEQUENCE</scope>
    <source>
        <strain evidence="1">583</strain>
        <plasmid evidence="1">p_3</plasmid>
    </source>
</reference>
<evidence type="ECO:0000313" key="1">
    <source>
        <dbReference type="EMBL" id="QND61916.1"/>
    </source>
</evidence>
<dbReference type="SUPFAM" id="SSF52799">
    <property type="entry name" value="(Phosphotyrosine protein) phosphatases II"/>
    <property type="match status" value="1"/>
</dbReference>
<geneLocation type="plasmid" evidence="1 2">
    <name>p_3</name>
</geneLocation>
<name>A0A7G6T584_9HYPH</name>
<dbReference type="Proteomes" id="UP000515465">
    <property type="component" value="Plasmid p_3"/>
</dbReference>
<dbReference type="RefSeq" id="WP_183454893.1">
    <property type="nucleotide sequence ID" value="NZ_CP050298.1"/>
</dbReference>
<sequence>MALLTSRLIRLEGTRNMRGLGGLRVADGGFVNPRRLLRSAAPINLDVPTARHLMAEYGPLRILDLRTTREIDREGMPEALIGLGAEFWHRPLSDPSFLLDVVRPTWQDYFSSYVRLMPSADNVIVDLAAAYAAQTAKTTIVCCTAGKDRTGVVVAMLLRLVGVSTSDIARDYALSARQLRAHLGSFKAHWEKRGLSPQQYAIRLETQARTMTALLAHPETQWHIDSVERELGGETIRRLRATMIDHRHQGEASRGRTV</sequence>
<dbReference type="AlphaFoldDB" id="A0A7G6T584"/>
<protein>
    <submittedName>
        <fullName evidence="1">Tyrosine-protein phosphatase</fullName>
    </submittedName>
</protein>
<evidence type="ECO:0000313" key="2">
    <source>
        <dbReference type="Proteomes" id="UP000515465"/>
    </source>
</evidence>
<dbReference type="Gene3D" id="3.90.190.10">
    <property type="entry name" value="Protein tyrosine phosphatase superfamily"/>
    <property type="match status" value="1"/>
</dbReference>
<gene>
    <name evidence="1" type="ORF">HB778_37855</name>
</gene>
<dbReference type="Pfam" id="PF13350">
    <property type="entry name" value="Y_phosphatase3"/>
    <property type="match status" value="1"/>
</dbReference>